<dbReference type="EMBL" id="JABSTR010000007">
    <property type="protein sequence ID" value="KAH9375887.1"/>
    <property type="molecule type" value="Genomic_DNA"/>
</dbReference>
<dbReference type="AlphaFoldDB" id="A0A9J6GMV8"/>
<feature type="compositionally biased region" description="Polar residues" evidence="1">
    <location>
        <begin position="12"/>
        <end position="24"/>
    </location>
</feature>
<name>A0A9J6GMV8_HAELO</name>
<protein>
    <submittedName>
        <fullName evidence="2">Uncharacterized protein</fullName>
    </submittedName>
</protein>
<sequence>MRLLTDPAHPTRQGNSVQRDTTPDLSITHNIANSVWRNTGINLGTATTWLKPSFRTEHHSRAPVPTSWLTGTSSDHFLMSTYVTP</sequence>
<evidence type="ECO:0000313" key="2">
    <source>
        <dbReference type="EMBL" id="KAH9375887.1"/>
    </source>
</evidence>
<keyword evidence="3" id="KW-1185">Reference proteome</keyword>
<gene>
    <name evidence="2" type="ORF">HPB48_008961</name>
</gene>
<proteinExistence type="predicted"/>
<evidence type="ECO:0000313" key="3">
    <source>
        <dbReference type="Proteomes" id="UP000821853"/>
    </source>
</evidence>
<accession>A0A9J6GMV8</accession>
<feature type="region of interest" description="Disordered" evidence="1">
    <location>
        <begin position="1"/>
        <end position="24"/>
    </location>
</feature>
<comment type="caution">
    <text evidence="2">The sequence shown here is derived from an EMBL/GenBank/DDBJ whole genome shotgun (WGS) entry which is preliminary data.</text>
</comment>
<dbReference type="Proteomes" id="UP000821853">
    <property type="component" value="Chromosome 5"/>
</dbReference>
<evidence type="ECO:0000256" key="1">
    <source>
        <dbReference type="SAM" id="MobiDB-lite"/>
    </source>
</evidence>
<organism evidence="2 3">
    <name type="scientific">Haemaphysalis longicornis</name>
    <name type="common">Bush tick</name>
    <dbReference type="NCBI Taxonomy" id="44386"/>
    <lineage>
        <taxon>Eukaryota</taxon>
        <taxon>Metazoa</taxon>
        <taxon>Ecdysozoa</taxon>
        <taxon>Arthropoda</taxon>
        <taxon>Chelicerata</taxon>
        <taxon>Arachnida</taxon>
        <taxon>Acari</taxon>
        <taxon>Parasitiformes</taxon>
        <taxon>Ixodida</taxon>
        <taxon>Ixodoidea</taxon>
        <taxon>Ixodidae</taxon>
        <taxon>Haemaphysalinae</taxon>
        <taxon>Haemaphysalis</taxon>
    </lineage>
</organism>
<reference evidence="2 3" key="1">
    <citation type="journal article" date="2020" name="Cell">
        <title>Large-Scale Comparative Analyses of Tick Genomes Elucidate Their Genetic Diversity and Vector Capacities.</title>
        <authorList>
            <consortium name="Tick Genome and Microbiome Consortium (TIGMIC)"/>
            <person name="Jia N."/>
            <person name="Wang J."/>
            <person name="Shi W."/>
            <person name="Du L."/>
            <person name="Sun Y."/>
            <person name="Zhan W."/>
            <person name="Jiang J.F."/>
            <person name="Wang Q."/>
            <person name="Zhang B."/>
            <person name="Ji P."/>
            <person name="Bell-Sakyi L."/>
            <person name="Cui X.M."/>
            <person name="Yuan T.T."/>
            <person name="Jiang B.G."/>
            <person name="Yang W.F."/>
            <person name="Lam T.T."/>
            <person name="Chang Q.C."/>
            <person name="Ding S.J."/>
            <person name="Wang X.J."/>
            <person name="Zhu J.G."/>
            <person name="Ruan X.D."/>
            <person name="Zhao L."/>
            <person name="Wei J.T."/>
            <person name="Ye R.Z."/>
            <person name="Que T.C."/>
            <person name="Du C.H."/>
            <person name="Zhou Y.H."/>
            <person name="Cheng J.X."/>
            <person name="Dai P.F."/>
            <person name="Guo W.B."/>
            <person name="Han X.H."/>
            <person name="Huang E.J."/>
            <person name="Li L.F."/>
            <person name="Wei W."/>
            <person name="Gao Y.C."/>
            <person name="Liu J.Z."/>
            <person name="Shao H.Z."/>
            <person name="Wang X."/>
            <person name="Wang C.C."/>
            <person name="Yang T.C."/>
            <person name="Huo Q.B."/>
            <person name="Li W."/>
            <person name="Chen H.Y."/>
            <person name="Chen S.E."/>
            <person name="Zhou L.G."/>
            <person name="Ni X.B."/>
            <person name="Tian J.H."/>
            <person name="Sheng Y."/>
            <person name="Liu T."/>
            <person name="Pan Y.S."/>
            <person name="Xia L.Y."/>
            <person name="Li J."/>
            <person name="Zhao F."/>
            <person name="Cao W.C."/>
        </authorList>
    </citation>
    <scope>NUCLEOTIDE SEQUENCE [LARGE SCALE GENOMIC DNA]</scope>
    <source>
        <strain evidence="2">HaeL-2018</strain>
    </source>
</reference>
<dbReference type="VEuPathDB" id="VectorBase:HLOH_062632"/>